<dbReference type="Proteomes" id="UP001527202">
    <property type="component" value="Unassembled WGS sequence"/>
</dbReference>
<dbReference type="RefSeq" id="WP_042230957.1">
    <property type="nucleotide sequence ID" value="NZ_CP026520.1"/>
</dbReference>
<reference evidence="3 6" key="2">
    <citation type="submission" date="2022-05" db="EMBL/GenBank/DDBJ databases">
        <title>Genome Sequencing of Bee-Associated Microbes.</title>
        <authorList>
            <person name="Dunlap C."/>
        </authorList>
    </citation>
    <scope>NUCLEOTIDE SEQUENCE [LARGE SCALE GENOMIC DNA]</scope>
    <source>
        <strain evidence="3 6">NRRL B-23120</strain>
    </source>
</reference>
<accession>A0A410WUA4</accession>
<dbReference type="PROSITE" id="PS50206">
    <property type="entry name" value="RHODANESE_3"/>
    <property type="match status" value="1"/>
</dbReference>
<evidence type="ECO:0000313" key="6">
    <source>
        <dbReference type="Proteomes" id="UP001527202"/>
    </source>
</evidence>
<dbReference type="InterPro" id="IPR036873">
    <property type="entry name" value="Rhodanese-like_dom_sf"/>
</dbReference>
<dbReference type="InterPro" id="IPR058840">
    <property type="entry name" value="AAA_SelU"/>
</dbReference>
<dbReference type="InterPro" id="IPR001763">
    <property type="entry name" value="Rhodanese-like_dom"/>
</dbReference>
<dbReference type="GO" id="GO:0002098">
    <property type="term" value="P:tRNA wobble uridine modification"/>
    <property type="evidence" value="ECO:0007669"/>
    <property type="project" value="InterPro"/>
</dbReference>
<keyword evidence="3" id="KW-0808">Transferase</keyword>
<dbReference type="SMART" id="SM00450">
    <property type="entry name" value="RHOD"/>
    <property type="match status" value="1"/>
</dbReference>
<protein>
    <submittedName>
        <fullName evidence="4">tRNA 2-selenouridine(34) synthase MnmH</fullName>
        <ecNumber evidence="3">2.5.1.-</ecNumber>
    </submittedName>
</protein>
<dbReference type="GO" id="GO:0043828">
    <property type="term" value="F:tRNA 2-selenouridine synthase activity"/>
    <property type="evidence" value="ECO:0007669"/>
    <property type="project" value="InterPro"/>
</dbReference>
<name>A0A410WUA4_9BACL</name>
<sequence>MFRDITVEQLLELQEQRGIQLIDVRSEGEFEEFTIPGSRNIPVFDNGERKEVGTIYKQVSVQAAKEKGLEIFSAKLPSFIKQFEEIPGQKAVFCWRGGMRSKTAATVTSLMGIQMYRLSGGIRSYRKWTHEKLETFEFKPVCIVIGGPTGSGKTELLQKLKEAGYPVLDLETMAQHRGSIFGQIGLRPSNQKTFESRLVHELMEVNEQPFVLVEAESKRVGKVVMPDFLFNAKETGIPLFLDIPMERRVANILADYQPSLHKEECIDAYQLIKKRIHSPIAAAIEQYLKEDRFGEAVALMLEHYYDPRYAHAAQNYEQETVTLQAADTDEAFRLVTAQLKERFPGYRPKIQSSNAV</sequence>
<keyword evidence="1" id="KW-0711">Selenium</keyword>
<evidence type="ECO:0000313" key="4">
    <source>
        <dbReference type="EMBL" id="QAV17914.1"/>
    </source>
</evidence>
<dbReference type="PANTHER" id="PTHR30401:SF0">
    <property type="entry name" value="TRNA 2-SELENOURIDINE SYNTHASE"/>
    <property type="match status" value="1"/>
</dbReference>
<dbReference type="SUPFAM" id="SSF52821">
    <property type="entry name" value="Rhodanese/Cell cycle control phosphatase"/>
    <property type="match status" value="1"/>
</dbReference>
<dbReference type="InterPro" id="IPR027417">
    <property type="entry name" value="P-loop_NTPase"/>
</dbReference>
<evidence type="ECO:0000313" key="3">
    <source>
        <dbReference type="EMBL" id="MCY9595048.1"/>
    </source>
</evidence>
<dbReference type="OrthoDB" id="9808735at2"/>
<dbReference type="Pfam" id="PF26341">
    <property type="entry name" value="AAA_SelU"/>
    <property type="match status" value="1"/>
</dbReference>
<dbReference type="KEGG" id="pchi:PC41400_09650"/>
<dbReference type="NCBIfam" id="TIGR03167">
    <property type="entry name" value="tRNA_sel_U_synt"/>
    <property type="match status" value="1"/>
</dbReference>
<dbReference type="Gene3D" id="3.40.250.10">
    <property type="entry name" value="Rhodanese-like domain"/>
    <property type="match status" value="1"/>
</dbReference>
<keyword evidence="6" id="KW-1185">Reference proteome</keyword>
<evidence type="ECO:0000313" key="5">
    <source>
        <dbReference type="Proteomes" id="UP000288943"/>
    </source>
</evidence>
<dbReference type="EMBL" id="CP026520">
    <property type="protein sequence ID" value="QAV17914.1"/>
    <property type="molecule type" value="Genomic_DNA"/>
</dbReference>
<organism evidence="4 5">
    <name type="scientific">Paenibacillus chitinolyticus</name>
    <dbReference type="NCBI Taxonomy" id="79263"/>
    <lineage>
        <taxon>Bacteria</taxon>
        <taxon>Bacillati</taxon>
        <taxon>Bacillota</taxon>
        <taxon>Bacilli</taxon>
        <taxon>Bacillales</taxon>
        <taxon>Paenibacillaceae</taxon>
        <taxon>Paenibacillus</taxon>
    </lineage>
</organism>
<dbReference type="PANTHER" id="PTHR30401">
    <property type="entry name" value="TRNA 2-SELENOURIDINE SYNTHASE"/>
    <property type="match status" value="1"/>
</dbReference>
<dbReference type="NCBIfam" id="NF008750">
    <property type="entry name" value="PRK11784.1-2"/>
    <property type="match status" value="1"/>
</dbReference>
<proteinExistence type="predicted"/>
<dbReference type="GeneID" id="95375070"/>
<dbReference type="SUPFAM" id="SSF52540">
    <property type="entry name" value="P-loop containing nucleoside triphosphate hydrolases"/>
    <property type="match status" value="1"/>
</dbReference>
<dbReference type="Pfam" id="PF00581">
    <property type="entry name" value="Rhodanese"/>
    <property type="match status" value="1"/>
</dbReference>
<dbReference type="AlphaFoldDB" id="A0A410WUA4"/>
<gene>
    <name evidence="3" type="primary">mnmH</name>
    <name evidence="3" type="ORF">M5X16_04565</name>
    <name evidence="4" type="ORF">PC41400_09650</name>
</gene>
<dbReference type="InterPro" id="IPR017582">
    <property type="entry name" value="SelU"/>
</dbReference>
<dbReference type="EMBL" id="JAMDMJ010000004">
    <property type="protein sequence ID" value="MCY9595048.1"/>
    <property type="molecule type" value="Genomic_DNA"/>
</dbReference>
<evidence type="ECO:0000256" key="1">
    <source>
        <dbReference type="ARBA" id="ARBA00023266"/>
    </source>
</evidence>
<evidence type="ECO:0000259" key="2">
    <source>
        <dbReference type="PROSITE" id="PS50206"/>
    </source>
</evidence>
<feature type="domain" description="Rhodanese" evidence="2">
    <location>
        <begin position="15"/>
        <end position="137"/>
    </location>
</feature>
<reference evidence="4 5" key="1">
    <citation type="submission" date="2018-01" db="EMBL/GenBank/DDBJ databases">
        <title>The whole genome sequencing and assembly of Paenibacillus chitinolyticus KCCM 41400 strain.</title>
        <authorList>
            <person name="Kim J.-Y."/>
            <person name="Park M.-K."/>
            <person name="Lee Y.-J."/>
            <person name="Yi H."/>
            <person name="Bahn Y.-S."/>
            <person name="Kim J.F."/>
            <person name="Lee D.-W."/>
        </authorList>
    </citation>
    <scope>NUCLEOTIDE SEQUENCE [LARGE SCALE GENOMIC DNA]</scope>
    <source>
        <strain evidence="4 5">KCCM 41400</strain>
    </source>
</reference>
<dbReference type="EC" id="2.5.1.-" evidence="3"/>
<dbReference type="Gene3D" id="3.40.50.300">
    <property type="entry name" value="P-loop containing nucleotide triphosphate hydrolases"/>
    <property type="match status" value="1"/>
</dbReference>
<dbReference type="Proteomes" id="UP000288943">
    <property type="component" value="Chromosome"/>
</dbReference>